<reference evidence="5" key="1">
    <citation type="submission" date="2025-08" db="UniProtKB">
        <authorList>
            <consortium name="RefSeq"/>
        </authorList>
    </citation>
    <scope>IDENTIFICATION</scope>
    <source>
        <tissue evidence="5">Muscle</tissue>
    </source>
</reference>
<proteinExistence type="predicted"/>
<feature type="coiled-coil region" evidence="3">
    <location>
        <begin position="105"/>
        <end position="132"/>
    </location>
</feature>
<dbReference type="Gene3D" id="1.20.58.60">
    <property type="match status" value="2"/>
</dbReference>
<feature type="non-terminal residue" evidence="5">
    <location>
        <position position="1"/>
    </location>
</feature>
<evidence type="ECO:0000313" key="4">
    <source>
        <dbReference type="Proteomes" id="UP000504611"/>
    </source>
</evidence>
<keyword evidence="1" id="KW-0677">Repeat</keyword>
<dbReference type="PANTHER" id="PTHR11915">
    <property type="entry name" value="SPECTRIN/FILAMIN RELATED CYTOSKELETAL PROTEIN"/>
    <property type="match status" value="1"/>
</dbReference>
<dbReference type="AlphaFoldDB" id="A0A6I9NYR8"/>
<keyword evidence="2" id="KW-0009">Actin-binding</keyword>
<dbReference type="KEGG" id="ncc:104957283"/>
<gene>
    <name evidence="5" type="primary">LOC104957283</name>
</gene>
<dbReference type="GO" id="GO:0003779">
    <property type="term" value="F:actin binding"/>
    <property type="evidence" value="ECO:0007669"/>
    <property type="project" value="UniProtKB-KW"/>
</dbReference>
<name>A0A6I9NYR8_9TELE</name>
<dbReference type="GeneID" id="104957283"/>
<dbReference type="SUPFAM" id="SSF46966">
    <property type="entry name" value="Spectrin repeat"/>
    <property type="match status" value="1"/>
</dbReference>
<evidence type="ECO:0000256" key="3">
    <source>
        <dbReference type="SAM" id="Coils"/>
    </source>
</evidence>
<dbReference type="RefSeq" id="XP_010783209.1">
    <property type="nucleotide sequence ID" value="XM_010784907.1"/>
</dbReference>
<keyword evidence="3" id="KW-0175">Coiled coil</keyword>
<dbReference type="CDD" id="cd00176">
    <property type="entry name" value="SPEC"/>
    <property type="match status" value="1"/>
</dbReference>
<dbReference type="OrthoDB" id="9942256at2759"/>
<keyword evidence="4" id="KW-1185">Reference proteome</keyword>
<protein>
    <submittedName>
        <fullName evidence="5">Spectrin beta chain, non-erythrocytic 5-like</fullName>
    </submittedName>
</protein>
<organism evidence="4 5">
    <name type="scientific">Notothenia coriiceps</name>
    <name type="common">black rockcod</name>
    <dbReference type="NCBI Taxonomy" id="8208"/>
    <lineage>
        <taxon>Eukaryota</taxon>
        <taxon>Metazoa</taxon>
        <taxon>Chordata</taxon>
        <taxon>Craniata</taxon>
        <taxon>Vertebrata</taxon>
        <taxon>Euteleostomi</taxon>
        <taxon>Actinopterygii</taxon>
        <taxon>Neopterygii</taxon>
        <taxon>Teleostei</taxon>
        <taxon>Neoteleostei</taxon>
        <taxon>Acanthomorphata</taxon>
        <taxon>Eupercaria</taxon>
        <taxon>Perciformes</taxon>
        <taxon>Notothenioidei</taxon>
        <taxon>Nototheniidae</taxon>
        <taxon>Notothenia</taxon>
    </lineage>
</organism>
<dbReference type="Pfam" id="PF00435">
    <property type="entry name" value="Spectrin"/>
    <property type="match status" value="2"/>
</dbReference>
<evidence type="ECO:0000313" key="5">
    <source>
        <dbReference type="RefSeq" id="XP_010783209.1"/>
    </source>
</evidence>
<accession>A0A6I9NYR8</accession>
<dbReference type="Proteomes" id="UP000504611">
    <property type="component" value="Unplaced"/>
</dbReference>
<feature type="non-terminal residue" evidence="5">
    <location>
        <position position="158"/>
    </location>
</feature>
<dbReference type="InterPro" id="IPR002017">
    <property type="entry name" value="Spectrin_repeat"/>
</dbReference>
<dbReference type="InterPro" id="IPR018159">
    <property type="entry name" value="Spectrin/alpha-actinin"/>
</dbReference>
<sequence>ELQAEVNAHRKHLNHVLEKGRSLAQSSKSDGDEVLQRCTHLSAEWEELEEACSRRASHLSKAITREQLLLDCSELESRLTESLTLVNTDDYGKDELGTQSLLTKHKVLEGQLEVLEVEVEELGDQVDQAEQNWSLEELSRPYSRLRSLNQQLQHQAAL</sequence>
<evidence type="ECO:0000256" key="2">
    <source>
        <dbReference type="ARBA" id="ARBA00023203"/>
    </source>
</evidence>
<evidence type="ECO:0000256" key="1">
    <source>
        <dbReference type="ARBA" id="ARBA00022737"/>
    </source>
</evidence>